<sequence>MSHPDANQTHSNTFILYFTSYLYILFYRFRALQALLTTFVPHYSIQSLNLIIQILFPHNAAMKFAIYLLPALAAAAPLVIIDEGAGQAKTSVSHSTPIGVPSPLGINPVAPIIPDAHKERRGKSGDDNKSSDSKPHINVSGKVSRPLPRPPVSPPPQVKPPVVPPPQVKPPVVPPPQVKPPVVPPPQVKPPVVPPPQVKPPVGPLPGSPPPVKPSVPAPAPPAVSKPPTSHQVTWDPLAPVAPLIPIIYDQATKSAQPTPTPAPVAPVAPLAPIA</sequence>
<organism evidence="3 4">
    <name type="scientific">Periconia macrospinosa</name>
    <dbReference type="NCBI Taxonomy" id="97972"/>
    <lineage>
        <taxon>Eukaryota</taxon>
        <taxon>Fungi</taxon>
        <taxon>Dikarya</taxon>
        <taxon>Ascomycota</taxon>
        <taxon>Pezizomycotina</taxon>
        <taxon>Dothideomycetes</taxon>
        <taxon>Pleosporomycetidae</taxon>
        <taxon>Pleosporales</taxon>
        <taxon>Massarineae</taxon>
        <taxon>Periconiaceae</taxon>
        <taxon>Periconia</taxon>
    </lineage>
</organism>
<accession>A0A2V1DPX4</accession>
<name>A0A2V1DPX4_9PLEO</name>
<keyword evidence="4" id="KW-1185">Reference proteome</keyword>
<feature type="region of interest" description="Disordered" evidence="1">
    <location>
        <begin position="117"/>
        <end position="165"/>
    </location>
</feature>
<protein>
    <submittedName>
        <fullName evidence="3">Uncharacterized protein</fullName>
    </submittedName>
</protein>
<keyword evidence="2" id="KW-0472">Membrane</keyword>
<feature type="compositionally biased region" description="Pro residues" evidence="1">
    <location>
        <begin position="147"/>
        <end position="165"/>
    </location>
</feature>
<keyword evidence="2" id="KW-0812">Transmembrane</keyword>
<feature type="region of interest" description="Disordered" evidence="1">
    <location>
        <begin position="178"/>
        <end position="235"/>
    </location>
</feature>
<feature type="transmembrane region" description="Helical" evidence="2">
    <location>
        <begin position="20"/>
        <end position="43"/>
    </location>
</feature>
<dbReference type="EMBL" id="KZ805394">
    <property type="protein sequence ID" value="PVH99349.1"/>
    <property type="molecule type" value="Genomic_DNA"/>
</dbReference>
<evidence type="ECO:0000313" key="3">
    <source>
        <dbReference type="EMBL" id="PVH99349.1"/>
    </source>
</evidence>
<dbReference type="AlphaFoldDB" id="A0A2V1DPX4"/>
<feature type="compositionally biased region" description="Pro residues" evidence="1">
    <location>
        <begin position="178"/>
        <end position="225"/>
    </location>
</feature>
<gene>
    <name evidence="3" type="ORF">DM02DRAFT_711806</name>
</gene>
<reference evidence="3 4" key="1">
    <citation type="journal article" date="2018" name="Sci. Rep.">
        <title>Comparative genomics provides insights into the lifestyle and reveals functional heterogeneity of dark septate endophytic fungi.</title>
        <authorList>
            <person name="Knapp D.G."/>
            <person name="Nemeth J.B."/>
            <person name="Barry K."/>
            <person name="Hainaut M."/>
            <person name="Henrissat B."/>
            <person name="Johnson J."/>
            <person name="Kuo A."/>
            <person name="Lim J.H.P."/>
            <person name="Lipzen A."/>
            <person name="Nolan M."/>
            <person name="Ohm R.A."/>
            <person name="Tamas L."/>
            <person name="Grigoriev I.V."/>
            <person name="Spatafora J.W."/>
            <person name="Nagy L.G."/>
            <person name="Kovacs G.M."/>
        </authorList>
    </citation>
    <scope>NUCLEOTIDE SEQUENCE [LARGE SCALE GENOMIC DNA]</scope>
    <source>
        <strain evidence="3 4">DSE2036</strain>
    </source>
</reference>
<feature type="region of interest" description="Disordered" evidence="1">
    <location>
        <begin position="253"/>
        <end position="275"/>
    </location>
</feature>
<feature type="transmembrane region" description="Helical" evidence="2">
    <location>
        <begin position="64"/>
        <end position="81"/>
    </location>
</feature>
<evidence type="ECO:0000256" key="1">
    <source>
        <dbReference type="SAM" id="MobiDB-lite"/>
    </source>
</evidence>
<proteinExistence type="predicted"/>
<evidence type="ECO:0000313" key="4">
    <source>
        <dbReference type="Proteomes" id="UP000244855"/>
    </source>
</evidence>
<feature type="compositionally biased region" description="Basic and acidic residues" evidence="1">
    <location>
        <begin position="117"/>
        <end position="135"/>
    </location>
</feature>
<keyword evidence="2" id="KW-1133">Transmembrane helix</keyword>
<dbReference type="Proteomes" id="UP000244855">
    <property type="component" value="Unassembled WGS sequence"/>
</dbReference>
<evidence type="ECO:0000256" key="2">
    <source>
        <dbReference type="SAM" id="Phobius"/>
    </source>
</evidence>